<reference evidence="2" key="2">
    <citation type="submission" date="2015-01" db="EMBL/GenBank/DDBJ databases">
        <title>Evolutionary Origins and Diversification of the Mycorrhizal Mutualists.</title>
        <authorList>
            <consortium name="DOE Joint Genome Institute"/>
            <consortium name="Mycorrhizal Genomics Consortium"/>
            <person name="Kohler A."/>
            <person name="Kuo A."/>
            <person name="Nagy L.G."/>
            <person name="Floudas D."/>
            <person name="Copeland A."/>
            <person name="Barry K.W."/>
            <person name="Cichocki N."/>
            <person name="Veneault-Fourrey C."/>
            <person name="LaButti K."/>
            <person name="Lindquist E.A."/>
            <person name="Lipzen A."/>
            <person name="Lundell T."/>
            <person name="Morin E."/>
            <person name="Murat C."/>
            <person name="Riley R."/>
            <person name="Ohm R."/>
            <person name="Sun H."/>
            <person name="Tunlid A."/>
            <person name="Henrissat B."/>
            <person name="Grigoriev I.V."/>
            <person name="Hibbett D.S."/>
            <person name="Martin F."/>
        </authorList>
    </citation>
    <scope>NUCLEOTIDE SEQUENCE [LARGE SCALE GENOMIC DNA]</scope>
    <source>
        <strain evidence="2">Ve08.2h10</strain>
    </source>
</reference>
<dbReference type="AlphaFoldDB" id="A0A0D0D7I6"/>
<organism evidence="1 2">
    <name type="scientific">Paxillus rubicundulus Ve08.2h10</name>
    <dbReference type="NCBI Taxonomy" id="930991"/>
    <lineage>
        <taxon>Eukaryota</taxon>
        <taxon>Fungi</taxon>
        <taxon>Dikarya</taxon>
        <taxon>Basidiomycota</taxon>
        <taxon>Agaricomycotina</taxon>
        <taxon>Agaricomycetes</taxon>
        <taxon>Agaricomycetidae</taxon>
        <taxon>Boletales</taxon>
        <taxon>Paxilineae</taxon>
        <taxon>Paxillaceae</taxon>
        <taxon>Paxillus</taxon>
    </lineage>
</organism>
<dbReference type="HOGENOM" id="CLU_005726_8_2_1"/>
<sequence length="74" mass="8471">MNTPSYRTLGHAKRLYRQFRASSKEADLESNVLAMLDSVPLITMRWFATRSHRFMDADSKGLTGQQAAWASKKH</sequence>
<protein>
    <submittedName>
        <fullName evidence="1">Uncharacterized protein</fullName>
    </submittedName>
</protein>
<evidence type="ECO:0000313" key="1">
    <source>
        <dbReference type="EMBL" id="KIK79666.1"/>
    </source>
</evidence>
<reference evidence="1 2" key="1">
    <citation type="submission" date="2014-04" db="EMBL/GenBank/DDBJ databases">
        <authorList>
            <consortium name="DOE Joint Genome Institute"/>
            <person name="Kuo A."/>
            <person name="Kohler A."/>
            <person name="Jargeat P."/>
            <person name="Nagy L.G."/>
            <person name="Floudas D."/>
            <person name="Copeland A."/>
            <person name="Barry K.W."/>
            <person name="Cichocki N."/>
            <person name="Veneault-Fourrey C."/>
            <person name="LaButti K."/>
            <person name="Lindquist E.A."/>
            <person name="Lipzen A."/>
            <person name="Lundell T."/>
            <person name="Morin E."/>
            <person name="Murat C."/>
            <person name="Sun H."/>
            <person name="Tunlid A."/>
            <person name="Henrissat B."/>
            <person name="Grigoriev I.V."/>
            <person name="Hibbett D.S."/>
            <person name="Martin F."/>
            <person name="Nordberg H.P."/>
            <person name="Cantor M.N."/>
            <person name="Hua S.X."/>
        </authorList>
    </citation>
    <scope>NUCLEOTIDE SEQUENCE [LARGE SCALE GENOMIC DNA]</scope>
    <source>
        <strain evidence="1 2">Ve08.2h10</strain>
    </source>
</reference>
<dbReference type="OrthoDB" id="2416294at2759"/>
<evidence type="ECO:0000313" key="2">
    <source>
        <dbReference type="Proteomes" id="UP000054538"/>
    </source>
</evidence>
<accession>A0A0D0D7I6</accession>
<dbReference type="Proteomes" id="UP000054538">
    <property type="component" value="Unassembled WGS sequence"/>
</dbReference>
<dbReference type="EMBL" id="KN826219">
    <property type="protein sequence ID" value="KIK79666.1"/>
    <property type="molecule type" value="Genomic_DNA"/>
</dbReference>
<gene>
    <name evidence="1" type="ORF">PAXRUDRAFT_160754</name>
</gene>
<dbReference type="InParanoid" id="A0A0D0D7I6"/>
<name>A0A0D0D7I6_9AGAM</name>
<keyword evidence="2" id="KW-1185">Reference proteome</keyword>
<proteinExistence type="predicted"/>